<feature type="region of interest" description="Disordered" evidence="1">
    <location>
        <begin position="300"/>
        <end position="348"/>
    </location>
</feature>
<feature type="region of interest" description="Disordered" evidence="1">
    <location>
        <begin position="387"/>
        <end position="422"/>
    </location>
</feature>
<dbReference type="AlphaFoldDB" id="A0AAV1QWM3"/>
<dbReference type="PANTHER" id="PTHR33476:SF29">
    <property type="match status" value="1"/>
</dbReference>
<dbReference type="GO" id="GO:0008356">
    <property type="term" value="P:asymmetric cell division"/>
    <property type="evidence" value="ECO:0007669"/>
    <property type="project" value="InterPro"/>
</dbReference>
<name>A0AAV1QWM3_9ROSI</name>
<feature type="compositionally biased region" description="Basic and acidic residues" evidence="1">
    <location>
        <begin position="398"/>
        <end position="413"/>
    </location>
</feature>
<evidence type="ECO:0000313" key="2">
    <source>
        <dbReference type="EMBL" id="CAK7326207.1"/>
    </source>
</evidence>
<dbReference type="EMBL" id="CAWUPB010000851">
    <property type="protein sequence ID" value="CAK7326207.1"/>
    <property type="molecule type" value="Genomic_DNA"/>
</dbReference>
<keyword evidence="3" id="KW-1185">Reference proteome</keyword>
<evidence type="ECO:0000256" key="1">
    <source>
        <dbReference type="SAM" id="MobiDB-lite"/>
    </source>
</evidence>
<proteinExistence type="predicted"/>
<dbReference type="PANTHER" id="PTHR33476">
    <property type="entry name" value="EMB|CAB62613.1"/>
    <property type="match status" value="1"/>
</dbReference>
<feature type="compositionally biased region" description="Low complexity" evidence="1">
    <location>
        <begin position="312"/>
        <end position="321"/>
    </location>
</feature>
<dbReference type="InterPro" id="IPR040348">
    <property type="entry name" value="POLAR-like"/>
</dbReference>
<dbReference type="Proteomes" id="UP001314170">
    <property type="component" value="Unassembled WGS sequence"/>
</dbReference>
<evidence type="ECO:0000313" key="3">
    <source>
        <dbReference type="Proteomes" id="UP001314170"/>
    </source>
</evidence>
<protein>
    <submittedName>
        <fullName evidence="2">Uncharacterized protein</fullName>
    </submittedName>
</protein>
<accession>A0AAV1QWM3</accession>
<comment type="caution">
    <text evidence="2">The sequence shown here is derived from an EMBL/GenBank/DDBJ whole genome shotgun (WGS) entry which is preliminary data.</text>
</comment>
<gene>
    <name evidence="2" type="ORF">DCAF_LOCUS3904</name>
</gene>
<organism evidence="2 3">
    <name type="scientific">Dovyalis caffra</name>
    <dbReference type="NCBI Taxonomy" id="77055"/>
    <lineage>
        <taxon>Eukaryota</taxon>
        <taxon>Viridiplantae</taxon>
        <taxon>Streptophyta</taxon>
        <taxon>Embryophyta</taxon>
        <taxon>Tracheophyta</taxon>
        <taxon>Spermatophyta</taxon>
        <taxon>Magnoliopsida</taxon>
        <taxon>eudicotyledons</taxon>
        <taxon>Gunneridae</taxon>
        <taxon>Pentapetalae</taxon>
        <taxon>rosids</taxon>
        <taxon>fabids</taxon>
        <taxon>Malpighiales</taxon>
        <taxon>Salicaceae</taxon>
        <taxon>Flacourtieae</taxon>
        <taxon>Dovyalis</taxon>
    </lineage>
</organism>
<reference evidence="2 3" key="1">
    <citation type="submission" date="2024-01" db="EMBL/GenBank/DDBJ databases">
        <authorList>
            <person name="Waweru B."/>
        </authorList>
    </citation>
    <scope>NUCLEOTIDE SEQUENCE [LARGE SCALE GENOMIC DNA]</scope>
</reference>
<sequence length="565" mass="63552">MDLWVVAVAAGAGYAVKANYFKNSSRRLKESALESFSLDYFHSQSQSWNLLQRIREQTCPCCRLGVCKHSETDGSFGRDFIGVPSNSATKCEVQLQSHRPCGMGYFFDLSSELLPDSVIGEVSSLRRFTADRQLGSRSRGYINKSLDSSDSILTPELYGGHPGFEEYYSPSSSTEMARPLTIGSWIIGGSHDFGQEMQVEKEKGALMLTRKQIQNFDMGPSRGLSKSRRRVSGGLFYPQGTSDEMLPFFLGITVGIMSNVAANKREVDYLNELLKQNENLVQDLHEELKMKDLLTVKELASEDSDPQETTEKQSSSASSEVSTKKELDKSIKFDGREPDDEKAENSEAMSKIEAELEAELERLELNMKSSSLERMLDLVEMNPNFELDVEGDLGPNEGYKKPDHLSDSDDDPSRISTDPTETANYAVSSKELSLRLHEIIQSRLVVRIMELEYALENSQKRLHVLDEVESSSIQQFATSGKADEEREPAFDEVHEVLPDAKTYNVTRVQALVHYPNQAQCAFPWPDVGIYKAATQVMPNRQKMGSLYHIDKDLRNYGLQQDFTHT</sequence>
<feature type="compositionally biased region" description="Basic and acidic residues" evidence="1">
    <location>
        <begin position="322"/>
        <end position="336"/>
    </location>
</feature>